<dbReference type="GO" id="GO:1990234">
    <property type="term" value="C:transferase complex"/>
    <property type="evidence" value="ECO:0007669"/>
    <property type="project" value="TreeGrafter"/>
</dbReference>
<dbReference type="GO" id="GO:0004659">
    <property type="term" value="F:prenyltransferase activity"/>
    <property type="evidence" value="ECO:0007669"/>
    <property type="project" value="TreeGrafter"/>
</dbReference>
<dbReference type="Gene3D" id="1.10.600.10">
    <property type="entry name" value="Farnesyl Diphosphate Synthase"/>
    <property type="match status" value="1"/>
</dbReference>
<dbReference type="SUPFAM" id="SSF48576">
    <property type="entry name" value="Terpenoid synthases"/>
    <property type="match status" value="1"/>
</dbReference>
<sequence>MPPQWSSLIAKAEKLLGGPAPFINLSSLMSSEAGFLASHARRLAATTDHPFFETVRACLNGKSLSSSLLPFSQKLTINRPTSSSPYPPGGLIILLVGQCRAGDLVGSTVLSSQHRNLAELFETVHLAVNIHKSLVHPKKENRVWSQQIPGSEVEDDETWMKNMELGNKLATLTGDMLLASVSTTLAHFHNAKIVDVVSEAIGDMLQAEFYSVPQEFFHGPVTTEDHAEVPKPTPHELSSNSHDQNWLQYIGSCRGSILGCCCQSAVLLSEARLQLPTNEDQMDKQHKSALFARQLGQDWATLLRLIEERDFVRRNQSDIQKRLDDISKPAEHSTSGYLAPGSFINYVEGGLPEPALIDLYLGEHIPVVTTARRSWSSLYSTVDCTTAMRHYDQLGAKISDRLKNSFSEFRSCIIDSGSTPEKATLSAIDLLRDMVLRLSEDSSH</sequence>
<gene>
    <name evidence="1" type="ORF">FGIG_03159</name>
</gene>
<evidence type="ECO:0000313" key="1">
    <source>
        <dbReference type="EMBL" id="TPP65746.1"/>
    </source>
</evidence>
<comment type="caution">
    <text evidence="1">The sequence shown here is derived from an EMBL/GenBank/DDBJ whole genome shotgun (WGS) entry which is preliminary data.</text>
</comment>
<dbReference type="GO" id="GO:0005739">
    <property type="term" value="C:mitochondrion"/>
    <property type="evidence" value="ECO:0007669"/>
    <property type="project" value="TreeGrafter"/>
</dbReference>
<reference evidence="1 2" key="1">
    <citation type="submission" date="2019-04" db="EMBL/GenBank/DDBJ databases">
        <title>Annotation for the trematode Fasciola gigantica.</title>
        <authorList>
            <person name="Choi Y.-J."/>
        </authorList>
    </citation>
    <scope>NUCLEOTIDE SEQUENCE [LARGE SCALE GENOMIC DNA]</scope>
    <source>
        <strain evidence="1">Uganda_cow_1</strain>
    </source>
</reference>
<accession>A0A504YZ49</accession>
<dbReference type="Proteomes" id="UP000316759">
    <property type="component" value="Unassembled WGS sequence"/>
</dbReference>
<organism evidence="1 2">
    <name type="scientific">Fasciola gigantica</name>
    <name type="common">Giant liver fluke</name>
    <dbReference type="NCBI Taxonomy" id="46835"/>
    <lineage>
        <taxon>Eukaryota</taxon>
        <taxon>Metazoa</taxon>
        <taxon>Spiralia</taxon>
        <taxon>Lophotrochozoa</taxon>
        <taxon>Platyhelminthes</taxon>
        <taxon>Trematoda</taxon>
        <taxon>Digenea</taxon>
        <taxon>Plagiorchiida</taxon>
        <taxon>Echinostomata</taxon>
        <taxon>Echinostomatoidea</taxon>
        <taxon>Fasciolidae</taxon>
        <taxon>Fasciola</taxon>
    </lineage>
</organism>
<proteinExistence type="predicted"/>
<dbReference type="PANTHER" id="PTHR12001">
    <property type="entry name" value="GERANYLGERANYL PYROPHOSPHATE SYNTHASE"/>
    <property type="match status" value="1"/>
</dbReference>
<protein>
    <submittedName>
        <fullName evidence="1">Decaprenyl-diphosphate synthase subunit 2</fullName>
    </submittedName>
</protein>
<dbReference type="InterPro" id="IPR008949">
    <property type="entry name" value="Isoprenoid_synthase_dom_sf"/>
</dbReference>
<dbReference type="STRING" id="46835.A0A504YZ49"/>
<evidence type="ECO:0000313" key="2">
    <source>
        <dbReference type="Proteomes" id="UP000316759"/>
    </source>
</evidence>
<keyword evidence="2" id="KW-1185">Reference proteome</keyword>
<dbReference type="PANTHER" id="PTHR12001:SF55">
    <property type="entry name" value="ALL TRANS-POLYPRENYL-DIPHOSPHATE SYNTHASE PDSS2"/>
    <property type="match status" value="1"/>
</dbReference>
<dbReference type="AlphaFoldDB" id="A0A504YZ49"/>
<dbReference type="OrthoDB" id="9983019at2759"/>
<dbReference type="GO" id="GO:0006744">
    <property type="term" value="P:ubiquinone biosynthetic process"/>
    <property type="evidence" value="ECO:0007669"/>
    <property type="project" value="TreeGrafter"/>
</dbReference>
<dbReference type="GO" id="GO:0008299">
    <property type="term" value="P:isoprenoid biosynthetic process"/>
    <property type="evidence" value="ECO:0007669"/>
    <property type="project" value="TreeGrafter"/>
</dbReference>
<name>A0A504YZ49_FASGI</name>
<dbReference type="EMBL" id="SUNJ01002734">
    <property type="protein sequence ID" value="TPP65746.1"/>
    <property type="molecule type" value="Genomic_DNA"/>
</dbReference>